<feature type="transmembrane region" description="Helical" evidence="1">
    <location>
        <begin position="71"/>
        <end position="89"/>
    </location>
</feature>
<name>A0A841EHR6_9ACTN</name>
<feature type="transmembrane region" description="Helical" evidence="1">
    <location>
        <begin position="36"/>
        <end position="59"/>
    </location>
</feature>
<keyword evidence="3" id="KW-1185">Reference proteome</keyword>
<feature type="transmembrane region" description="Helical" evidence="1">
    <location>
        <begin position="175"/>
        <end position="197"/>
    </location>
</feature>
<evidence type="ECO:0000256" key="1">
    <source>
        <dbReference type="SAM" id="Phobius"/>
    </source>
</evidence>
<proteinExistence type="predicted"/>
<evidence type="ECO:0000313" key="3">
    <source>
        <dbReference type="Proteomes" id="UP000578077"/>
    </source>
</evidence>
<dbReference type="AlphaFoldDB" id="A0A841EHR6"/>
<gene>
    <name evidence="2" type="ORF">HNR25_004748</name>
</gene>
<keyword evidence="1" id="KW-1133">Transmembrane helix</keyword>
<organism evidence="2 3">
    <name type="scientific">Streptomonospora salina</name>
    <dbReference type="NCBI Taxonomy" id="104205"/>
    <lineage>
        <taxon>Bacteria</taxon>
        <taxon>Bacillati</taxon>
        <taxon>Actinomycetota</taxon>
        <taxon>Actinomycetes</taxon>
        <taxon>Streptosporangiales</taxon>
        <taxon>Nocardiopsidaceae</taxon>
        <taxon>Streptomonospora</taxon>
    </lineage>
</organism>
<protein>
    <submittedName>
        <fullName evidence="2">Uncharacterized protein</fullName>
    </submittedName>
</protein>
<accession>A0A841EHR6</accession>
<feature type="transmembrane region" description="Helical" evidence="1">
    <location>
        <begin position="12"/>
        <end position="30"/>
    </location>
</feature>
<dbReference type="RefSeq" id="WP_184639828.1">
    <property type="nucleotide sequence ID" value="NZ_BAABKT010000017.1"/>
</dbReference>
<dbReference type="Proteomes" id="UP000578077">
    <property type="component" value="Unassembled WGS sequence"/>
</dbReference>
<evidence type="ECO:0000313" key="2">
    <source>
        <dbReference type="EMBL" id="MBB6000919.1"/>
    </source>
</evidence>
<dbReference type="NCBIfam" id="NF038065">
    <property type="entry name" value="Pr6Pr"/>
    <property type="match status" value="1"/>
</dbReference>
<comment type="caution">
    <text evidence="2">The sequence shown here is derived from an EMBL/GenBank/DDBJ whole genome shotgun (WGS) entry which is preliminary data.</text>
</comment>
<dbReference type="EMBL" id="JACHLY010000002">
    <property type="protein sequence ID" value="MBB6000919.1"/>
    <property type="molecule type" value="Genomic_DNA"/>
</dbReference>
<dbReference type="InterPro" id="IPR049713">
    <property type="entry name" value="Pr6Pr-like"/>
</dbReference>
<keyword evidence="1" id="KW-0812">Transmembrane</keyword>
<reference evidence="2 3" key="1">
    <citation type="submission" date="2020-08" db="EMBL/GenBank/DDBJ databases">
        <title>Sequencing the genomes of 1000 actinobacteria strains.</title>
        <authorList>
            <person name="Klenk H.-P."/>
        </authorList>
    </citation>
    <scope>NUCLEOTIDE SEQUENCE [LARGE SCALE GENOMIC DNA]</scope>
    <source>
        <strain evidence="2 3">DSM 44593</strain>
    </source>
</reference>
<keyword evidence="1" id="KW-0472">Membrane</keyword>
<feature type="transmembrane region" description="Helical" evidence="1">
    <location>
        <begin position="101"/>
        <end position="122"/>
    </location>
</feature>
<feature type="transmembrane region" description="Helical" evidence="1">
    <location>
        <begin position="143"/>
        <end position="163"/>
    </location>
</feature>
<sequence>MSPDLAYGASRNARFVLIAVVGVGVGSQILQQVDPTFFLLYFTVQSALLCGLSQGALLLHARSAVWERARDASCAALLLSTVVHLTVILPQRPLAFADGAAVWIATVCLHGVLPALAVADFLRSARRRPPRSADVFRVWLPLPVGYLVLIVVLASASVAAPPYDFLRPGIVGWPVAVAACVAAAALFVILGLVLVAAHRRLARASG</sequence>